<reference evidence="2 3" key="1">
    <citation type="journal article" date="2016" name="Mol. Biol. Evol.">
        <title>Comparative Genomics of Early-Diverging Mushroom-Forming Fungi Provides Insights into the Origins of Lignocellulose Decay Capabilities.</title>
        <authorList>
            <person name="Nagy L.G."/>
            <person name="Riley R."/>
            <person name="Tritt A."/>
            <person name="Adam C."/>
            <person name="Daum C."/>
            <person name="Floudas D."/>
            <person name="Sun H."/>
            <person name="Yadav J.S."/>
            <person name="Pangilinan J."/>
            <person name="Larsson K.H."/>
            <person name="Matsuura K."/>
            <person name="Barry K."/>
            <person name="Labutti K."/>
            <person name="Kuo R."/>
            <person name="Ohm R.A."/>
            <person name="Bhattacharya S.S."/>
            <person name="Shirouzu T."/>
            <person name="Yoshinaga Y."/>
            <person name="Martin F.M."/>
            <person name="Grigoriev I.V."/>
            <person name="Hibbett D.S."/>
        </authorList>
    </citation>
    <scope>NUCLEOTIDE SEQUENCE [LARGE SCALE GENOMIC DNA]</scope>
    <source>
        <strain evidence="2 3">CBS 109695</strain>
    </source>
</reference>
<dbReference type="AlphaFoldDB" id="A0A166DCE1"/>
<protein>
    <recommendedName>
        <fullName evidence="4">Transmembrane protein</fullName>
    </recommendedName>
</protein>
<name>A0A166DCE1_9AGAM</name>
<gene>
    <name evidence="2" type="ORF">FIBSPDRAFT_1048680</name>
</gene>
<keyword evidence="3" id="KW-1185">Reference proteome</keyword>
<evidence type="ECO:0000256" key="1">
    <source>
        <dbReference type="SAM" id="Phobius"/>
    </source>
</evidence>
<feature type="transmembrane region" description="Helical" evidence="1">
    <location>
        <begin position="116"/>
        <end position="136"/>
    </location>
</feature>
<accession>A0A166DCE1</accession>
<keyword evidence="1" id="KW-0472">Membrane</keyword>
<keyword evidence="1" id="KW-1133">Transmembrane helix</keyword>
<evidence type="ECO:0000313" key="2">
    <source>
        <dbReference type="EMBL" id="KZP14557.1"/>
    </source>
</evidence>
<feature type="transmembrane region" description="Helical" evidence="1">
    <location>
        <begin position="148"/>
        <end position="169"/>
    </location>
</feature>
<organism evidence="2 3">
    <name type="scientific">Athelia psychrophila</name>
    <dbReference type="NCBI Taxonomy" id="1759441"/>
    <lineage>
        <taxon>Eukaryota</taxon>
        <taxon>Fungi</taxon>
        <taxon>Dikarya</taxon>
        <taxon>Basidiomycota</taxon>
        <taxon>Agaricomycotina</taxon>
        <taxon>Agaricomycetes</taxon>
        <taxon>Agaricomycetidae</taxon>
        <taxon>Atheliales</taxon>
        <taxon>Atheliaceae</taxon>
        <taxon>Athelia</taxon>
    </lineage>
</organism>
<dbReference type="Proteomes" id="UP000076532">
    <property type="component" value="Unassembled WGS sequence"/>
</dbReference>
<keyword evidence="1" id="KW-0812">Transmembrane</keyword>
<evidence type="ECO:0008006" key="4">
    <source>
        <dbReference type="Google" id="ProtNLM"/>
    </source>
</evidence>
<dbReference type="OrthoDB" id="3068660at2759"/>
<sequence>MSSGNGSWLGTFGRAIGALTDTASRDEILPSALRAVAAIAQPIAQQVRDTALRALRVATVAIRPIARRVRSFSRNHPICAVGIIGGLILGGVMLVAPNAVLGIAGFRAVGVLRRSLAARVQSIVYGAFTTGVFASLMSFTMSGAAVPVFMTFIGCVLFVVALFLLWMMLWGPGDSNEGADEDGDNDDGKYKKI</sequence>
<evidence type="ECO:0000313" key="3">
    <source>
        <dbReference type="Proteomes" id="UP000076532"/>
    </source>
</evidence>
<dbReference type="EMBL" id="KV417615">
    <property type="protein sequence ID" value="KZP14557.1"/>
    <property type="molecule type" value="Genomic_DNA"/>
</dbReference>
<feature type="transmembrane region" description="Helical" evidence="1">
    <location>
        <begin position="77"/>
        <end position="96"/>
    </location>
</feature>
<proteinExistence type="predicted"/>